<dbReference type="OMA" id="YPPPIGV"/>
<evidence type="ECO:0000256" key="1">
    <source>
        <dbReference type="SAM" id="MobiDB-lite"/>
    </source>
</evidence>
<dbReference type="EMBL" id="GL883029">
    <property type="protein sequence ID" value="EGG13510.1"/>
    <property type="molecule type" value="Genomic_DNA"/>
</dbReference>
<keyword evidence="2" id="KW-0472">Membrane</keyword>
<protein>
    <recommendedName>
        <fullName evidence="5">Transmembrane protein</fullName>
    </recommendedName>
</protein>
<feature type="transmembrane region" description="Helical" evidence="2">
    <location>
        <begin position="498"/>
        <end position="520"/>
    </location>
</feature>
<dbReference type="GO" id="GO:0000981">
    <property type="term" value="F:DNA-binding transcription factor activity, RNA polymerase II-specific"/>
    <property type="evidence" value="ECO:0007669"/>
    <property type="project" value="TreeGrafter"/>
</dbReference>
<evidence type="ECO:0000256" key="2">
    <source>
        <dbReference type="SAM" id="Phobius"/>
    </source>
</evidence>
<dbReference type="OrthoDB" id="15323at2759"/>
<feature type="transmembrane region" description="Helical" evidence="2">
    <location>
        <begin position="285"/>
        <end position="305"/>
    </location>
</feature>
<feature type="transmembrane region" description="Helical" evidence="2">
    <location>
        <begin position="259"/>
        <end position="279"/>
    </location>
</feature>
<dbReference type="GeneID" id="14866002"/>
<accession>F4QC23</accession>
<organism evidence="3 4">
    <name type="scientific">Cavenderia fasciculata</name>
    <name type="common">Slime mold</name>
    <name type="synonym">Dictyostelium fasciculatum</name>
    <dbReference type="NCBI Taxonomy" id="261658"/>
    <lineage>
        <taxon>Eukaryota</taxon>
        <taxon>Amoebozoa</taxon>
        <taxon>Evosea</taxon>
        <taxon>Eumycetozoa</taxon>
        <taxon>Dictyostelia</taxon>
        <taxon>Acytosteliales</taxon>
        <taxon>Cavenderiaceae</taxon>
        <taxon>Cavenderia</taxon>
    </lineage>
</organism>
<keyword evidence="2" id="KW-0812">Transmembrane</keyword>
<keyword evidence="4" id="KW-1185">Reference proteome</keyword>
<dbReference type="GO" id="GO:0042594">
    <property type="term" value="P:response to starvation"/>
    <property type="evidence" value="ECO:0007669"/>
    <property type="project" value="TreeGrafter"/>
</dbReference>
<evidence type="ECO:0008006" key="5">
    <source>
        <dbReference type="Google" id="ProtNLM"/>
    </source>
</evidence>
<feature type="transmembrane region" description="Helical" evidence="2">
    <location>
        <begin position="129"/>
        <end position="148"/>
    </location>
</feature>
<proteinExistence type="predicted"/>
<feature type="transmembrane region" description="Helical" evidence="2">
    <location>
        <begin position="69"/>
        <end position="87"/>
    </location>
</feature>
<feature type="region of interest" description="Disordered" evidence="1">
    <location>
        <begin position="1"/>
        <end position="43"/>
    </location>
</feature>
<dbReference type="GO" id="GO:0005634">
    <property type="term" value="C:nucleus"/>
    <property type="evidence" value="ECO:0007669"/>
    <property type="project" value="TreeGrafter"/>
</dbReference>
<evidence type="ECO:0000313" key="3">
    <source>
        <dbReference type="EMBL" id="EGG13510.1"/>
    </source>
</evidence>
<dbReference type="PANTHER" id="PTHR14596">
    <property type="entry name" value="ZINC FINGER PROTEIN"/>
    <property type="match status" value="1"/>
</dbReference>
<dbReference type="Proteomes" id="UP000007797">
    <property type="component" value="Unassembled WGS sequence"/>
</dbReference>
<dbReference type="RefSeq" id="XP_004350214.1">
    <property type="nucleotide sequence ID" value="XM_004350164.1"/>
</dbReference>
<feature type="transmembrane region" description="Helical" evidence="2">
    <location>
        <begin position="228"/>
        <end position="247"/>
    </location>
</feature>
<keyword evidence="2" id="KW-1133">Transmembrane helix</keyword>
<sequence>MGTTTTTEVKEEEKNGTGNGNENENENETNGNRENENSSPPHHISIPLNMSMSQIEIHQYIEKPTFKQLTIRIVTSIVPCLVAAVYISSFKPYNIYEFIWPMALVGLAISSANSVAYGCLLLKVDWSKRFIFSTALVWVGAPVLWTILQETGVFPQPGNLLVTTVIPLDIIWLGIAYILIKKEVQSRSKNYKKRWLAFLFAFFVNYVYAELGSEYYKLYIESGPKWRIALPIIYTVVMRVIQWALDILCYRCAKGTSNLIIIVGRIIFSLYSYLVLAYAQSYVHIIPVILSKFGLNLGFAILVHFPRIQPFLLSLLPIKCRSFIESNFMENNNNNNTNNNNSNNNLSLNNISSNNNNINNNNNNGSNNNLSRPKLQYTKSTLKLQVPSSQHAGQERKATELWFSMFSDWFALVLLIILNLLGRYNRGNETYCTEYNFQGNQQFYQFLGYLGVCLITTTVYYIIIWTSVIWKTSSTTNSQIIDNIILRISINWFPNQHFIISIINMMLIVVMYYVALVPIFSSDQITKGNGYCN</sequence>
<feature type="transmembrane region" description="Helical" evidence="2">
    <location>
        <begin position="192"/>
        <end position="208"/>
    </location>
</feature>
<feature type="transmembrane region" description="Helical" evidence="2">
    <location>
        <begin position="401"/>
        <end position="422"/>
    </location>
</feature>
<gene>
    <name evidence="3" type="ORF">DFA_11271</name>
</gene>
<feature type="transmembrane region" description="Helical" evidence="2">
    <location>
        <begin position="99"/>
        <end position="122"/>
    </location>
</feature>
<dbReference type="GO" id="GO:0000987">
    <property type="term" value="F:cis-regulatory region sequence-specific DNA binding"/>
    <property type="evidence" value="ECO:0007669"/>
    <property type="project" value="TreeGrafter"/>
</dbReference>
<dbReference type="KEGG" id="dfa:DFA_11271"/>
<dbReference type="PANTHER" id="PTHR14596:SF72">
    <property type="entry name" value="ZINC FINGER PROTEIN MSN2-RELATED"/>
    <property type="match status" value="1"/>
</dbReference>
<feature type="transmembrane region" description="Helical" evidence="2">
    <location>
        <begin position="442"/>
        <end position="463"/>
    </location>
</feature>
<dbReference type="AlphaFoldDB" id="F4QC23"/>
<evidence type="ECO:0000313" key="4">
    <source>
        <dbReference type="Proteomes" id="UP000007797"/>
    </source>
</evidence>
<name>F4QC23_CACFS</name>
<feature type="region of interest" description="Disordered" evidence="1">
    <location>
        <begin position="334"/>
        <end position="371"/>
    </location>
</feature>
<feature type="transmembrane region" description="Helical" evidence="2">
    <location>
        <begin position="160"/>
        <end position="180"/>
    </location>
</feature>
<reference evidence="4" key="1">
    <citation type="journal article" date="2011" name="Genome Res.">
        <title>Phylogeny-wide analysis of social amoeba genomes highlights ancient origins for complex intercellular communication.</title>
        <authorList>
            <person name="Heidel A.J."/>
            <person name="Lawal H.M."/>
            <person name="Felder M."/>
            <person name="Schilde C."/>
            <person name="Helps N.R."/>
            <person name="Tunggal B."/>
            <person name="Rivero F."/>
            <person name="John U."/>
            <person name="Schleicher M."/>
            <person name="Eichinger L."/>
            <person name="Platzer M."/>
            <person name="Noegel A.A."/>
            <person name="Schaap P."/>
            <person name="Gloeckner G."/>
        </authorList>
    </citation>
    <scope>NUCLEOTIDE SEQUENCE [LARGE SCALE GENOMIC DNA]</scope>
    <source>
        <strain evidence="4">SH3</strain>
    </source>
</reference>